<evidence type="ECO:0000256" key="1">
    <source>
        <dbReference type="ARBA" id="ARBA00004141"/>
    </source>
</evidence>
<feature type="domain" description="G-protein coupled receptors family 2 profile 2" evidence="6">
    <location>
        <begin position="22"/>
        <end position="302"/>
    </location>
</feature>
<evidence type="ECO:0000256" key="3">
    <source>
        <dbReference type="ARBA" id="ARBA00022989"/>
    </source>
</evidence>
<evidence type="ECO:0000259" key="6">
    <source>
        <dbReference type="PROSITE" id="PS50261"/>
    </source>
</evidence>
<dbReference type="GO" id="GO:0004930">
    <property type="term" value="F:G protein-coupled receptor activity"/>
    <property type="evidence" value="ECO:0007669"/>
    <property type="project" value="TreeGrafter"/>
</dbReference>
<dbReference type="InParanoid" id="A0A1X7V2F3"/>
<dbReference type="GO" id="GO:0005886">
    <property type="term" value="C:plasma membrane"/>
    <property type="evidence" value="ECO:0007669"/>
    <property type="project" value="TreeGrafter"/>
</dbReference>
<dbReference type="Pfam" id="PF05462">
    <property type="entry name" value="Dicty_CAR"/>
    <property type="match status" value="1"/>
</dbReference>
<reference evidence="8" key="1">
    <citation type="journal article" date="2010" name="Nature">
        <title>The Amphimedon queenslandica genome and the evolution of animal complexity.</title>
        <authorList>
            <person name="Srivastava M."/>
            <person name="Simakov O."/>
            <person name="Chapman J."/>
            <person name="Fahey B."/>
            <person name="Gauthier M.E."/>
            <person name="Mitros T."/>
            <person name="Richards G.S."/>
            <person name="Conaco C."/>
            <person name="Dacre M."/>
            <person name="Hellsten U."/>
            <person name="Larroux C."/>
            <person name="Putnam N.H."/>
            <person name="Stanke M."/>
            <person name="Adamska M."/>
            <person name="Darling A."/>
            <person name="Degnan S.M."/>
            <person name="Oakley T.H."/>
            <person name="Plachetzki D.C."/>
            <person name="Zhai Y."/>
            <person name="Adamski M."/>
            <person name="Calcino A."/>
            <person name="Cummins S.F."/>
            <person name="Goodstein D.M."/>
            <person name="Harris C."/>
            <person name="Jackson D.J."/>
            <person name="Leys S.P."/>
            <person name="Shu S."/>
            <person name="Woodcroft B.J."/>
            <person name="Vervoort M."/>
            <person name="Kosik K.S."/>
            <person name="Manning G."/>
            <person name="Degnan B.M."/>
            <person name="Rokhsar D.S."/>
        </authorList>
    </citation>
    <scope>NUCLEOTIDE SEQUENCE [LARGE SCALE GENOMIC DNA]</scope>
</reference>
<feature type="transmembrane region" description="Helical" evidence="5">
    <location>
        <begin position="277"/>
        <end position="300"/>
    </location>
</feature>
<dbReference type="GO" id="GO:0007189">
    <property type="term" value="P:adenylate cyclase-activating G protein-coupled receptor signaling pathway"/>
    <property type="evidence" value="ECO:0007669"/>
    <property type="project" value="TreeGrafter"/>
</dbReference>
<proteinExistence type="predicted"/>
<keyword evidence="2 5" id="KW-0812">Transmembrane</keyword>
<dbReference type="PROSITE" id="PS50261">
    <property type="entry name" value="G_PROTEIN_RECEP_F2_4"/>
    <property type="match status" value="1"/>
</dbReference>
<dbReference type="Gene3D" id="1.20.1070.10">
    <property type="entry name" value="Rhodopsin 7-helix transmembrane proteins"/>
    <property type="match status" value="1"/>
</dbReference>
<feature type="transmembrane region" description="Helical" evidence="5">
    <location>
        <begin position="190"/>
        <end position="213"/>
    </location>
</feature>
<gene>
    <name evidence="7" type="primary">105312395</name>
</gene>
<dbReference type="InterPro" id="IPR017981">
    <property type="entry name" value="GPCR_2-like_7TM"/>
</dbReference>
<dbReference type="PANTHER" id="PTHR23112">
    <property type="entry name" value="G PROTEIN-COUPLED RECEPTOR 157-RELATED"/>
    <property type="match status" value="1"/>
</dbReference>
<reference evidence="7" key="2">
    <citation type="submission" date="2017-05" db="UniProtKB">
        <authorList>
            <consortium name="EnsemblMetazoa"/>
        </authorList>
    </citation>
    <scope>IDENTIFICATION</scope>
</reference>
<dbReference type="KEGG" id="aqu:105312395"/>
<evidence type="ECO:0000313" key="8">
    <source>
        <dbReference type="Proteomes" id="UP000007879"/>
    </source>
</evidence>
<dbReference type="EnsemblMetazoa" id="XM_011405004.1">
    <property type="protein sequence ID" value="XP_011403306.1"/>
    <property type="gene ID" value="LOC105312395"/>
</dbReference>
<feature type="transmembrane region" description="Helical" evidence="5">
    <location>
        <begin position="57"/>
        <end position="81"/>
    </location>
</feature>
<evidence type="ECO:0000256" key="4">
    <source>
        <dbReference type="ARBA" id="ARBA00023136"/>
    </source>
</evidence>
<protein>
    <recommendedName>
        <fullName evidence="6">G-protein coupled receptors family 2 profile 2 domain-containing protein</fullName>
    </recommendedName>
</protein>
<feature type="transmembrane region" description="Helical" evidence="5">
    <location>
        <begin position="136"/>
        <end position="154"/>
    </location>
</feature>
<evidence type="ECO:0000256" key="5">
    <source>
        <dbReference type="SAM" id="Phobius"/>
    </source>
</evidence>
<dbReference type="EnsemblMetazoa" id="Aqu2.1.34435_001">
    <property type="protein sequence ID" value="Aqu2.1.34435_001"/>
    <property type="gene ID" value="Aqu2.1.34435"/>
</dbReference>
<dbReference type="AlphaFoldDB" id="A0A1X7V2F3"/>
<feature type="transmembrane region" description="Helical" evidence="5">
    <location>
        <begin position="20"/>
        <end position="45"/>
    </location>
</feature>
<comment type="subcellular location">
    <subcellularLocation>
        <location evidence="1">Membrane</location>
        <topology evidence="1">Multi-pass membrane protein</topology>
    </subcellularLocation>
</comment>
<evidence type="ECO:0000313" key="7">
    <source>
        <dbReference type="EnsemblMetazoa" id="Aqu2.1.34435_001"/>
    </source>
</evidence>
<dbReference type="STRING" id="400682.A0A1X7V2F3"/>
<accession>A0A1X7V2F3</accession>
<keyword evidence="4 5" id="KW-0472">Membrane</keyword>
<dbReference type="Proteomes" id="UP000007879">
    <property type="component" value="Unassembled WGS sequence"/>
</dbReference>
<feature type="transmembrane region" description="Helical" evidence="5">
    <location>
        <begin position="101"/>
        <end position="124"/>
    </location>
</feature>
<dbReference type="OrthoDB" id="100006at2759"/>
<dbReference type="SUPFAM" id="SSF81321">
    <property type="entry name" value="Family A G protein-coupled receptor-like"/>
    <property type="match status" value="1"/>
</dbReference>
<keyword evidence="8" id="KW-1185">Reference proteome</keyword>
<name>A0A1X7V2F3_AMPQE</name>
<feature type="transmembrane region" description="Helical" evidence="5">
    <location>
        <begin position="237"/>
        <end position="257"/>
    </location>
</feature>
<dbReference type="GO" id="GO:0007166">
    <property type="term" value="P:cell surface receptor signaling pathway"/>
    <property type="evidence" value="ECO:0007669"/>
    <property type="project" value="InterPro"/>
</dbReference>
<organism evidence="7">
    <name type="scientific">Amphimedon queenslandica</name>
    <name type="common">Sponge</name>
    <dbReference type="NCBI Taxonomy" id="400682"/>
    <lineage>
        <taxon>Eukaryota</taxon>
        <taxon>Metazoa</taxon>
        <taxon>Porifera</taxon>
        <taxon>Demospongiae</taxon>
        <taxon>Heteroscleromorpha</taxon>
        <taxon>Haplosclerida</taxon>
        <taxon>Niphatidae</taxon>
        <taxon>Amphimedon</taxon>
    </lineage>
</organism>
<sequence length="330" mass="37612">MEDDSPCNSSQAQFSNQQKAILLYIYGGVGVISTLCCVFALIVAVRYRFYQDIVQRLVLYQLIAALAVSLICAFDIIFVNYHKNPDVYQPFCAMAAYFNTVSLWTKIGFTFWLSLLLFICLVYLKQPKDVKKLEPLYILTSFGIPMLFSWIPFANDLYGISGAWCWIKNWEGECANKKILLGTIEQYALFYAPATVFFLIDAILITATVIVLLKRIRRNNVSEEQLLLGENRKQKQLLRMILPLSVYPVVSIFLYIFPFSNRVYSIIDDKPIFPLFILHGVTEPLWGCCVGIVVTVHICIAKSKRSSSGDTGMRSVTDHYTLPKDSMSFE</sequence>
<dbReference type="OMA" id="WIPFAND"/>
<keyword evidence="3 5" id="KW-1133">Transmembrane helix</keyword>
<evidence type="ECO:0000256" key="2">
    <source>
        <dbReference type="ARBA" id="ARBA00022692"/>
    </source>
</evidence>
<dbReference type="PANTHER" id="PTHR23112:SF43">
    <property type="entry name" value="CYCLIC AMP RECEPTOR-LIKE PROTEIN A"/>
    <property type="match status" value="1"/>
</dbReference>